<evidence type="ECO:0000313" key="2">
    <source>
        <dbReference type="Proteomes" id="UP000494214"/>
    </source>
</evidence>
<protein>
    <recommendedName>
        <fullName evidence="3">Immunity protein Imm1</fullName>
    </recommendedName>
</protein>
<keyword evidence="2" id="KW-1185">Reference proteome</keyword>
<dbReference type="InterPro" id="IPR025680">
    <property type="entry name" value="DddI"/>
</dbReference>
<dbReference type="EMBL" id="CADIJM010000001">
    <property type="protein sequence ID" value="CAB3651453.1"/>
    <property type="molecule type" value="Genomic_DNA"/>
</dbReference>
<accession>A0A6S7A291</accession>
<sequence length="149" mass="15888">MRPPLNAPLAGEWSTVKIVRIIENMRQGDQEQTRAHESPTEGDLLAALDRLDGAVFSSTAFVIDDDTVMSIGGGGDGAYIVFISSGGDTRIHTLIDPAKSEDHDQDLVAGGQSGSYPQYQCVDRSKAASALLYFHAHGAASPDLNWASE</sequence>
<proteinExistence type="predicted"/>
<evidence type="ECO:0008006" key="3">
    <source>
        <dbReference type="Google" id="ProtNLM"/>
    </source>
</evidence>
<dbReference type="Proteomes" id="UP000494214">
    <property type="component" value="Unassembled WGS sequence"/>
</dbReference>
<organism evidence="1 2">
    <name type="scientific">Achromobacter animicus</name>
    <dbReference type="NCBI Taxonomy" id="1389935"/>
    <lineage>
        <taxon>Bacteria</taxon>
        <taxon>Pseudomonadati</taxon>
        <taxon>Pseudomonadota</taxon>
        <taxon>Betaproteobacteria</taxon>
        <taxon>Burkholderiales</taxon>
        <taxon>Alcaligenaceae</taxon>
        <taxon>Achromobacter</taxon>
    </lineage>
</organism>
<name>A0A6S7A291_9BURK</name>
<dbReference type="AlphaFoldDB" id="A0A6S7A291"/>
<evidence type="ECO:0000313" key="1">
    <source>
        <dbReference type="EMBL" id="CAB3651453.1"/>
    </source>
</evidence>
<reference evidence="1 2" key="1">
    <citation type="submission" date="2020-04" db="EMBL/GenBank/DDBJ databases">
        <authorList>
            <person name="De Canck E."/>
        </authorList>
    </citation>
    <scope>NUCLEOTIDE SEQUENCE [LARGE SCALE GENOMIC DNA]</scope>
    <source>
        <strain evidence="1 2">LMG 26690</strain>
    </source>
</reference>
<gene>
    <name evidence="1" type="ORF">LMG26690_00079</name>
</gene>
<dbReference type="Pfam" id="PF14430">
    <property type="entry name" value="Imm1"/>
    <property type="match status" value="1"/>
</dbReference>